<evidence type="ECO:0000313" key="2">
    <source>
        <dbReference type="Proteomes" id="UP000268093"/>
    </source>
</evidence>
<name>A0A433D6G5_9FUNG</name>
<dbReference type="AlphaFoldDB" id="A0A433D6G5"/>
<keyword evidence="2" id="KW-1185">Reference proteome</keyword>
<proteinExistence type="predicted"/>
<dbReference type="Proteomes" id="UP000268093">
    <property type="component" value="Unassembled WGS sequence"/>
</dbReference>
<gene>
    <name evidence="1" type="ORF">BC936DRAFT_146955</name>
</gene>
<protein>
    <submittedName>
        <fullName evidence="1">Uncharacterized protein</fullName>
    </submittedName>
</protein>
<reference evidence="1 2" key="1">
    <citation type="journal article" date="2018" name="New Phytol.">
        <title>Phylogenomics of Endogonaceae and evolution of mycorrhizas within Mucoromycota.</title>
        <authorList>
            <person name="Chang Y."/>
            <person name="Desiro A."/>
            <person name="Na H."/>
            <person name="Sandor L."/>
            <person name="Lipzen A."/>
            <person name="Clum A."/>
            <person name="Barry K."/>
            <person name="Grigoriev I.V."/>
            <person name="Martin F.M."/>
            <person name="Stajich J.E."/>
            <person name="Smith M.E."/>
            <person name="Bonito G."/>
            <person name="Spatafora J.W."/>
        </authorList>
    </citation>
    <scope>NUCLEOTIDE SEQUENCE [LARGE SCALE GENOMIC DNA]</scope>
    <source>
        <strain evidence="1 2">GMNB39</strain>
    </source>
</reference>
<comment type="caution">
    <text evidence="1">The sequence shown here is derived from an EMBL/GenBank/DDBJ whole genome shotgun (WGS) entry which is preliminary data.</text>
</comment>
<dbReference type="EMBL" id="RBNI01005844">
    <property type="protein sequence ID" value="RUP46440.1"/>
    <property type="molecule type" value="Genomic_DNA"/>
</dbReference>
<evidence type="ECO:0000313" key="1">
    <source>
        <dbReference type="EMBL" id="RUP46440.1"/>
    </source>
</evidence>
<sequence>MRKTPCQGRKELKHFENGGGFLCSGGSASNQFVLITARNYLYPLQRRRAIPRGPTTWTPPMGRHL</sequence>
<accession>A0A433D6G5</accession>
<organism evidence="1 2">
    <name type="scientific">Jimgerdemannia flammicorona</name>
    <dbReference type="NCBI Taxonomy" id="994334"/>
    <lineage>
        <taxon>Eukaryota</taxon>
        <taxon>Fungi</taxon>
        <taxon>Fungi incertae sedis</taxon>
        <taxon>Mucoromycota</taxon>
        <taxon>Mucoromycotina</taxon>
        <taxon>Endogonomycetes</taxon>
        <taxon>Endogonales</taxon>
        <taxon>Endogonaceae</taxon>
        <taxon>Jimgerdemannia</taxon>
    </lineage>
</organism>